<gene>
    <name evidence="1" type="ORF">LCGC14_1877650</name>
</gene>
<dbReference type="AlphaFoldDB" id="A0A0F9G370"/>
<proteinExistence type="predicted"/>
<reference evidence="1" key="1">
    <citation type="journal article" date="2015" name="Nature">
        <title>Complex archaea that bridge the gap between prokaryotes and eukaryotes.</title>
        <authorList>
            <person name="Spang A."/>
            <person name="Saw J.H."/>
            <person name="Jorgensen S.L."/>
            <person name="Zaremba-Niedzwiedzka K."/>
            <person name="Martijn J."/>
            <person name="Lind A.E."/>
            <person name="van Eijk R."/>
            <person name="Schleper C."/>
            <person name="Guy L."/>
            <person name="Ettema T.J."/>
        </authorList>
    </citation>
    <scope>NUCLEOTIDE SEQUENCE</scope>
</reference>
<comment type="caution">
    <text evidence="1">The sequence shown here is derived from an EMBL/GenBank/DDBJ whole genome shotgun (WGS) entry which is preliminary data.</text>
</comment>
<accession>A0A0F9G370</accession>
<dbReference type="InterPro" id="IPR010985">
    <property type="entry name" value="Ribbon_hlx_hlx"/>
</dbReference>
<sequence length="62" mass="7071">MNENELVLEDKIAKPGPLEISRSVSFNKELLDRIKKFTDSKGYSRSELVRFAVIKVLEANGF</sequence>
<dbReference type="GO" id="GO:0006355">
    <property type="term" value="P:regulation of DNA-templated transcription"/>
    <property type="evidence" value="ECO:0007669"/>
    <property type="project" value="InterPro"/>
</dbReference>
<name>A0A0F9G370_9ZZZZ</name>
<dbReference type="SUPFAM" id="SSF47598">
    <property type="entry name" value="Ribbon-helix-helix"/>
    <property type="match status" value="1"/>
</dbReference>
<evidence type="ECO:0008006" key="2">
    <source>
        <dbReference type="Google" id="ProtNLM"/>
    </source>
</evidence>
<dbReference type="CDD" id="cd22231">
    <property type="entry name" value="RHH_NikR_HicB-like"/>
    <property type="match status" value="1"/>
</dbReference>
<organism evidence="1">
    <name type="scientific">marine sediment metagenome</name>
    <dbReference type="NCBI Taxonomy" id="412755"/>
    <lineage>
        <taxon>unclassified sequences</taxon>
        <taxon>metagenomes</taxon>
        <taxon>ecological metagenomes</taxon>
    </lineage>
</organism>
<dbReference type="EMBL" id="LAZR01019273">
    <property type="protein sequence ID" value="KKL93138.1"/>
    <property type="molecule type" value="Genomic_DNA"/>
</dbReference>
<evidence type="ECO:0000313" key="1">
    <source>
        <dbReference type="EMBL" id="KKL93138.1"/>
    </source>
</evidence>
<protein>
    <recommendedName>
        <fullName evidence="2">Ribbon-helix-helix protein CopG domain-containing protein</fullName>
    </recommendedName>
</protein>